<name>A0A7J6WN88_THATH</name>
<dbReference type="OrthoDB" id="1752352at2759"/>
<proteinExistence type="predicted"/>
<accession>A0A7J6WN88</accession>
<evidence type="ECO:0000256" key="1">
    <source>
        <dbReference type="SAM" id="MobiDB-lite"/>
    </source>
</evidence>
<gene>
    <name evidence="2" type="ORF">FRX31_011562</name>
</gene>
<evidence type="ECO:0000313" key="3">
    <source>
        <dbReference type="Proteomes" id="UP000554482"/>
    </source>
</evidence>
<reference evidence="2 3" key="1">
    <citation type="submission" date="2020-06" db="EMBL/GenBank/DDBJ databases">
        <title>Transcriptomic and genomic resources for Thalictrum thalictroides and T. hernandezii: Facilitating candidate gene discovery in an emerging model plant lineage.</title>
        <authorList>
            <person name="Arias T."/>
            <person name="Riano-Pachon D.M."/>
            <person name="Di Stilio V.S."/>
        </authorList>
    </citation>
    <scope>NUCLEOTIDE SEQUENCE [LARGE SCALE GENOMIC DNA]</scope>
    <source>
        <strain evidence="3">cv. WT478/WT964</strain>
        <tissue evidence="2">Leaves</tissue>
    </source>
</reference>
<dbReference type="PANTHER" id="PTHR47481">
    <property type="match status" value="1"/>
</dbReference>
<protein>
    <submittedName>
        <fullName evidence="2">Uncharacterized protein</fullName>
    </submittedName>
</protein>
<keyword evidence="3" id="KW-1185">Reference proteome</keyword>
<comment type="caution">
    <text evidence="2">The sequence shown here is derived from an EMBL/GenBank/DDBJ whole genome shotgun (WGS) entry which is preliminary data.</text>
</comment>
<dbReference type="Pfam" id="PF14223">
    <property type="entry name" value="Retrotran_gag_2"/>
    <property type="match status" value="1"/>
</dbReference>
<dbReference type="PANTHER" id="PTHR47481:SF31">
    <property type="entry name" value="OS01G0873500 PROTEIN"/>
    <property type="match status" value="1"/>
</dbReference>
<dbReference type="EMBL" id="JABWDY010012744">
    <property type="protein sequence ID" value="KAF5198851.1"/>
    <property type="molecule type" value="Genomic_DNA"/>
</dbReference>
<sequence>MSQTNARYYQIKHELSNMKKGSSTISEYMDRIKMLSGELSLIQYPLTTRDLVGCVLDGLDLDYDVVVNTVQAMCSPPSFEKLYSMLLNREKHLEIYHQPQSDRETNALFVSNNRGHGRSNSRCRGNGRGSYRGRGTGRFL</sequence>
<feature type="region of interest" description="Disordered" evidence="1">
    <location>
        <begin position="111"/>
        <end position="140"/>
    </location>
</feature>
<dbReference type="Proteomes" id="UP000554482">
    <property type="component" value="Unassembled WGS sequence"/>
</dbReference>
<feature type="compositionally biased region" description="Gly residues" evidence="1">
    <location>
        <begin position="126"/>
        <end position="140"/>
    </location>
</feature>
<dbReference type="AlphaFoldDB" id="A0A7J6WN88"/>
<evidence type="ECO:0000313" key="2">
    <source>
        <dbReference type="EMBL" id="KAF5198851.1"/>
    </source>
</evidence>
<organism evidence="2 3">
    <name type="scientific">Thalictrum thalictroides</name>
    <name type="common">Rue-anemone</name>
    <name type="synonym">Anemone thalictroides</name>
    <dbReference type="NCBI Taxonomy" id="46969"/>
    <lineage>
        <taxon>Eukaryota</taxon>
        <taxon>Viridiplantae</taxon>
        <taxon>Streptophyta</taxon>
        <taxon>Embryophyta</taxon>
        <taxon>Tracheophyta</taxon>
        <taxon>Spermatophyta</taxon>
        <taxon>Magnoliopsida</taxon>
        <taxon>Ranunculales</taxon>
        <taxon>Ranunculaceae</taxon>
        <taxon>Thalictroideae</taxon>
        <taxon>Thalictrum</taxon>
    </lineage>
</organism>